<accession>A0A2I0KAM2</accession>
<dbReference type="AlphaFoldDB" id="A0A2I0KAM2"/>
<feature type="compositionally biased region" description="Polar residues" evidence="1">
    <location>
        <begin position="326"/>
        <end position="343"/>
    </location>
</feature>
<dbReference type="EMBL" id="PGOL01000742">
    <property type="protein sequence ID" value="PKI65589.1"/>
    <property type="molecule type" value="Genomic_DNA"/>
</dbReference>
<evidence type="ECO:0000313" key="3">
    <source>
        <dbReference type="Proteomes" id="UP000233551"/>
    </source>
</evidence>
<keyword evidence="3" id="KW-1185">Reference proteome</keyword>
<feature type="region of interest" description="Disordered" evidence="1">
    <location>
        <begin position="199"/>
        <end position="218"/>
    </location>
</feature>
<proteinExistence type="predicted"/>
<dbReference type="Proteomes" id="UP000233551">
    <property type="component" value="Unassembled WGS sequence"/>
</dbReference>
<protein>
    <submittedName>
        <fullName evidence="2">Uncharacterized protein</fullName>
    </submittedName>
</protein>
<comment type="caution">
    <text evidence="2">The sequence shown here is derived from an EMBL/GenBank/DDBJ whole genome shotgun (WGS) entry which is preliminary data.</text>
</comment>
<feature type="region of interest" description="Disordered" evidence="1">
    <location>
        <begin position="92"/>
        <end position="124"/>
    </location>
</feature>
<feature type="region of interest" description="Disordered" evidence="1">
    <location>
        <begin position="312"/>
        <end position="343"/>
    </location>
</feature>
<organism evidence="2 3">
    <name type="scientific">Punica granatum</name>
    <name type="common">Pomegranate</name>
    <dbReference type="NCBI Taxonomy" id="22663"/>
    <lineage>
        <taxon>Eukaryota</taxon>
        <taxon>Viridiplantae</taxon>
        <taxon>Streptophyta</taxon>
        <taxon>Embryophyta</taxon>
        <taxon>Tracheophyta</taxon>
        <taxon>Spermatophyta</taxon>
        <taxon>Magnoliopsida</taxon>
        <taxon>eudicotyledons</taxon>
        <taxon>Gunneridae</taxon>
        <taxon>Pentapetalae</taxon>
        <taxon>rosids</taxon>
        <taxon>malvids</taxon>
        <taxon>Myrtales</taxon>
        <taxon>Lythraceae</taxon>
        <taxon>Punica</taxon>
    </lineage>
</organism>
<sequence>MQDQQEPWRPRIGASESGIPIRITKAKTLHGSPKRPEIEEHASQTLPFTCAYKSLTLISDPSGYVGAPPQSSSPTSQDWAIPNKQVVLSIRRKPSRDAPRYQTTDDVQRRTNNRRSSSATMHKVYPGSSAFGSIPATFSAKLTNDTSESISGAYRLSRNTPDLSRTPFLTGLPGSDPLTRFLEGRFSGSDRLPVNLQGTFTENRDHSDPRTPQDIRGTLRKPRSQVPRNIDISNPHETTSGMILTQLGVQCHRPCIKRPPGASCRVVSSSGASGENLRMLSFRNHRRHDPQWKIYMCSPLETTAGVILSPLGIQRNQPRTKRPPRSTGTAPTSRTASRVYQSTRPHRFVSVHSRGQNRLPKPLFPGFLDFSCIPGLGIIIPDSEKLGLLRFLCICGEIRSLNRSRGDLVGSSKPKEPLGLTPREVAESPSWLPRATDGLLSPTQVVSRVFTFFASHESTPFY</sequence>
<evidence type="ECO:0000313" key="2">
    <source>
        <dbReference type="EMBL" id="PKI65589.1"/>
    </source>
</evidence>
<evidence type="ECO:0000256" key="1">
    <source>
        <dbReference type="SAM" id="MobiDB-lite"/>
    </source>
</evidence>
<feature type="compositionally biased region" description="Basic and acidic residues" evidence="1">
    <location>
        <begin position="202"/>
        <end position="213"/>
    </location>
</feature>
<reference evidence="2 3" key="1">
    <citation type="submission" date="2017-11" db="EMBL/GenBank/DDBJ databases">
        <title>De-novo sequencing of pomegranate (Punica granatum L.) genome.</title>
        <authorList>
            <person name="Akparov Z."/>
            <person name="Amiraslanov A."/>
            <person name="Hajiyeva S."/>
            <person name="Abbasov M."/>
            <person name="Kaur K."/>
            <person name="Hamwieh A."/>
            <person name="Solovyev V."/>
            <person name="Salamov A."/>
            <person name="Braich B."/>
            <person name="Kosarev P."/>
            <person name="Mahmoud A."/>
            <person name="Hajiyev E."/>
            <person name="Babayeva S."/>
            <person name="Izzatullayeva V."/>
            <person name="Mammadov A."/>
            <person name="Mammadov A."/>
            <person name="Sharifova S."/>
            <person name="Ojaghi J."/>
            <person name="Eynullazada K."/>
            <person name="Bayramov B."/>
            <person name="Abdulazimova A."/>
            <person name="Shahmuradov I."/>
        </authorList>
    </citation>
    <scope>NUCLEOTIDE SEQUENCE [LARGE SCALE GENOMIC DNA]</scope>
    <source>
        <strain evidence="3">cv. AG2017</strain>
        <tissue evidence="2">Leaf</tissue>
    </source>
</reference>
<name>A0A2I0KAM2_PUNGR</name>
<gene>
    <name evidence="2" type="ORF">CRG98_014089</name>
</gene>